<evidence type="ECO:0008006" key="4">
    <source>
        <dbReference type="Google" id="ProtNLM"/>
    </source>
</evidence>
<evidence type="ECO:0000313" key="3">
    <source>
        <dbReference type="Proteomes" id="UP001162175"/>
    </source>
</evidence>
<proteinExistence type="predicted"/>
<comment type="caution">
    <text evidence="2">The sequence shown here is derived from an EMBL/GenBank/DDBJ whole genome shotgun (WGS) entry which is preliminary data.</text>
</comment>
<evidence type="ECO:0000313" key="2">
    <source>
        <dbReference type="EMBL" id="MDI3349891.1"/>
    </source>
</evidence>
<feature type="chain" id="PRO_5041235927" description="Lipoprotein" evidence="1">
    <location>
        <begin position="23"/>
        <end position="337"/>
    </location>
</feature>
<dbReference type="PROSITE" id="PS51257">
    <property type="entry name" value="PROKAR_LIPOPROTEIN"/>
    <property type="match status" value="1"/>
</dbReference>
<dbReference type="RefSeq" id="WP_268164498.1">
    <property type="nucleotide sequence ID" value="NZ_JAPFAP010000052.1"/>
</dbReference>
<organism evidence="2 3">
    <name type="scientific">Mycoplasmopsis arginini</name>
    <name type="common">Mycoplasma arginini</name>
    <dbReference type="NCBI Taxonomy" id="2094"/>
    <lineage>
        <taxon>Bacteria</taxon>
        <taxon>Bacillati</taxon>
        <taxon>Mycoplasmatota</taxon>
        <taxon>Mycoplasmoidales</taxon>
        <taxon>Metamycoplasmataceae</taxon>
        <taxon>Mycoplasmopsis</taxon>
    </lineage>
</organism>
<dbReference type="NCBIfam" id="NF045840">
    <property type="entry name" value="SHxHSH_motif_LP"/>
    <property type="match status" value="1"/>
</dbReference>
<gene>
    <name evidence="2" type="ORF">DCBHLPFO_00412</name>
</gene>
<dbReference type="AlphaFoldDB" id="A0AA43QZ06"/>
<reference evidence="2" key="1">
    <citation type="submission" date="2022-11" db="EMBL/GenBank/DDBJ databases">
        <title>Draft genome of Mycoplasma arginini isolated from fly.</title>
        <authorList>
            <person name="Severgnini M."/>
            <person name="Gioia G."/>
            <person name="Cremonesi P."/>
            <person name="Moroni P."/>
            <person name="Addis M.F."/>
            <person name="Castiglioni B."/>
        </authorList>
    </citation>
    <scope>NUCLEOTIDE SEQUENCE</scope>
    <source>
        <strain evidence="2">QMP CG1-1632</strain>
    </source>
</reference>
<feature type="signal peptide" evidence="1">
    <location>
        <begin position="1"/>
        <end position="22"/>
    </location>
</feature>
<dbReference type="Proteomes" id="UP001162175">
    <property type="component" value="Unassembled WGS sequence"/>
</dbReference>
<dbReference type="NCBIfam" id="NF045961">
    <property type="entry name" value="MAG5150_fam_LP"/>
    <property type="match status" value="1"/>
</dbReference>
<dbReference type="EMBL" id="JAPFAR010000153">
    <property type="protein sequence ID" value="MDI3349891.1"/>
    <property type="molecule type" value="Genomic_DNA"/>
</dbReference>
<sequence>MKMKNIWKFLIPASLLSTPLIAVSCGIEYPDDRENIIWDNTNENKNNIKKIELQNNKTIEINQIYSQKISQIFSDVKSVYRNYRKYYVKLIRKIEALRTKVSALIIDQGNPTNSEKIQQFYIKWLEEAGKNKSKLAKLFDKYQLIFADVDAVLNDVNLVFDNQQFIKFIETIDNRLSGKDINLGQLQKAIISSWNFLKNNLFNESKISRIEDLQNINIESDKNSHSHSHAIINLIFEMGLWHILLKNNVKNEAQINELKQDFLILKQNVIDNIGQKNYEDDFNFIVNLFEGNMEFDEKNNLINIEFQNQAKNAMEQIKAILIEIAKKEGIENKINLK</sequence>
<accession>A0AA43QZ06</accession>
<evidence type="ECO:0000256" key="1">
    <source>
        <dbReference type="SAM" id="SignalP"/>
    </source>
</evidence>
<keyword evidence="1" id="KW-0732">Signal</keyword>
<name>A0AA43QZ06_MYCAR</name>
<protein>
    <recommendedName>
        <fullName evidence="4">Lipoprotein</fullName>
    </recommendedName>
</protein>